<evidence type="ECO:0000313" key="3">
    <source>
        <dbReference type="Proteomes" id="UP000215999"/>
    </source>
</evidence>
<dbReference type="EMBL" id="JAUOPU010000041">
    <property type="protein sequence ID" value="MDO6545190.1"/>
    <property type="molecule type" value="Genomic_DNA"/>
</dbReference>
<comment type="caution">
    <text evidence="1">The sequence shown here is derived from an EMBL/GenBank/DDBJ whole genome shotgun (WGS) entry which is preliminary data.</text>
</comment>
<dbReference type="Proteomes" id="UP000215999">
    <property type="component" value="Unassembled WGS sequence"/>
</dbReference>
<dbReference type="Proteomes" id="UP001170624">
    <property type="component" value="Unassembled WGS sequence"/>
</dbReference>
<evidence type="ECO:0000313" key="1">
    <source>
        <dbReference type="EMBL" id="MDO6545190.1"/>
    </source>
</evidence>
<evidence type="ECO:0000313" key="2">
    <source>
        <dbReference type="EMBL" id="OZS43326.1"/>
    </source>
</evidence>
<reference evidence="2 3" key="1">
    <citation type="journal article" date="2016" name="Antonie Van Leeuwenhoek">
        <title>Photobacterium sanguinicancri sp. nov. isolated from marine animals.</title>
        <authorList>
            <person name="Gomez-Gil B."/>
            <person name="Roque A."/>
            <person name="Rotllant G."/>
            <person name="Romalde J.L."/>
            <person name="Doce A."/>
            <person name="Eggermont M."/>
            <person name="Defoirdt T."/>
        </authorList>
    </citation>
    <scope>NUCLEOTIDE SEQUENCE [LARGE SCALE GENOMIC DNA]</scope>
    <source>
        <strain evidence="2 3">CAIM 1827</strain>
    </source>
</reference>
<dbReference type="AlphaFoldDB" id="A0AAW7YBA9"/>
<keyword evidence="3" id="KW-1185">Reference proteome</keyword>
<reference evidence="1" key="3">
    <citation type="submission" date="2023-07" db="EMBL/GenBank/DDBJ databases">
        <title>Genome content predicts the carbon catabolic preferences of heterotrophic bacteria.</title>
        <authorList>
            <person name="Gralka M."/>
        </authorList>
    </citation>
    <scope>NUCLEOTIDE SEQUENCE</scope>
    <source>
        <strain evidence="1">G2M05</strain>
    </source>
</reference>
<dbReference type="NCBIfam" id="NF003476">
    <property type="entry name" value="PRK05114.1"/>
    <property type="match status" value="1"/>
</dbReference>
<sequence length="60" mass="6545">MFNSTTLTHAEQQLAAERIHELMASGMSSGEAIQIVANDIRESAAKAKAQQEPAARFEEE</sequence>
<dbReference type="Pfam" id="PF03701">
    <property type="entry name" value="UPF0181"/>
    <property type="match status" value="1"/>
</dbReference>
<evidence type="ECO:0000313" key="4">
    <source>
        <dbReference type="Proteomes" id="UP001170624"/>
    </source>
</evidence>
<reference evidence="2" key="2">
    <citation type="submission" date="2017-07" db="EMBL/GenBank/DDBJ databases">
        <authorList>
            <person name="Gomez-Gil B."/>
            <person name="Enciso-Ibarra K."/>
        </authorList>
    </citation>
    <scope>NUCLEOTIDE SEQUENCE</scope>
    <source>
        <strain evidence="2">CAIM 1827</strain>
    </source>
</reference>
<dbReference type="InterPro" id="IPR005371">
    <property type="entry name" value="UPF0181"/>
</dbReference>
<gene>
    <name evidence="2" type="ORF">ASV53_13870</name>
    <name evidence="1" type="ORF">Q4568_21855</name>
</gene>
<dbReference type="RefSeq" id="WP_062691896.1">
    <property type="nucleotide sequence ID" value="NZ_AP024851.1"/>
</dbReference>
<proteinExistence type="predicted"/>
<name>A0AAW7YBA9_9GAMM</name>
<accession>A0AAW7YBA9</accession>
<organism evidence="1 4">
    <name type="scientific">Photobacterium sanguinicancri</name>
    <dbReference type="NCBI Taxonomy" id="875932"/>
    <lineage>
        <taxon>Bacteria</taxon>
        <taxon>Pseudomonadati</taxon>
        <taxon>Pseudomonadota</taxon>
        <taxon>Gammaproteobacteria</taxon>
        <taxon>Vibrionales</taxon>
        <taxon>Vibrionaceae</taxon>
        <taxon>Photobacterium</taxon>
    </lineage>
</organism>
<protein>
    <submittedName>
        <fullName evidence="1">YoaH family protein</fullName>
    </submittedName>
</protein>
<dbReference type="EMBL" id="NOIF01000087">
    <property type="protein sequence ID" value="OZS43326.1"/>
    <property type="molecule type" value="Genomic_DNA"/>
</dbReference>